<dbReference type="PROSITE" id="PS50104">
    <property type="entry name" value="TIR"/>
    <property type="match status" value="1"/>
</dbReference>
<proteinExistence type="predicted"/>
<dbReference type="OrthoDB" id="1426235at2"/>
<dbReference type="GO" id="GO:0007165">
    <property type="term" value="P:signal transduction"/>
    <property type="evidence" value="ECO:0007669"/>
    <property type="project" value="InterPro"/>
</dbReference>
<dbReference type="SMART" id="SM00255">
    <property type="entry name" value="TIR"/>
    <property type="match status" value="1"/>
</dbReference>
<dbReference type="Pfam" id="PF13676">
    <property type="entry name" value="TIR_2"/>
    <property type="match status" value="1"/>
</dbReference>
<dbReference type="AlphaFoldDB" id="A0A368P0A5"/>
<reference evidence="2 3" key="1">
    <citation type="submission" date="2018-08" db="EMBL/GenBank/DDBJ databases">
        <title>Genome sequencing of Agrobacterium vitis strain ICMP 10754.</title>
        <authorList>
            <person name="Visnovsky S.B."/>
            <person name="Pitman A.R."/>
        </authorList>
    </citation>
    <scope>NUCLEOTIDE SEQUENCE [LARGE SCALE GENOMIC DNA]</scope>
    <source>
        <strain evidence="2 3">ICMP 10754</strain>
    </source>
</reference>
<dbReference type="GeneID" id="60681952"/>
<dbReference type="Proteomes" id="UP000436911">
    <property type="component" value="Unassembled WGS sequence"/>
</dbReference>
<dbReference type="InterPro" id="IPR035897">
    <property type="entry name" value="Toll_tir_struct_dom_sf"/>
</dbReference>
<gene>
    <name evidence="2" type="ORF">DXT89_01515</name>
</gene>
<comment type="caution">
    <text evidence="2">The sequence shown here is derived from an EMBL/GenBank/DDBJ whole genome shotgun (WGS) entry which is preliminary data.</text>
</comment>
<evidence type="ECO:0000313" key="2">
    <source>
        <dbReference type="EMBL" id="KAA3532065.1"/>
    </source>
</evidence>
<evidence type="ECO:0000259" key="1">
    <source>
        <dbReference type="PROSITE" id="PS50104"/>
    </source>
</evidence>
<name>A0A368P0A5_AGRVI</name>
<dbReference type="RefSeq" id="WP_060718994.1">
    <property type="nucleotide sequence ID" value="NZ_CP055265.1"/>
</dbReference>
<dbReference type="InterPro" id="IPR000157">
    <property type="entry name" value="TIR_dom"/>
</dbReference>
<dbReference type="SUPFAM" id="SSF52200">
    <property type="entry name" value="Toll/Interleukin receptor TIR domain"/>
    <property type="match status" value="1"/>
</dbReference>
<protein>
    <submittedName>
        <fullName evidence="2">Toll/interleukin-1 receptor domain-containing protein</fullName>
    </submittedName>
</protein>
<dbReference type="EMBL" id="QUSG01000001">
    <property type="protein sequence ID" value="KAA3532065.1"/>
    <property type="molecule type" value="Genomic_DNA"/>
</dbReference>
<feature type="domain" description="TIR" evidence="1">
    <location>
        <begin position="1"/>
        <end position="133"/>
    </location>
</feature>
<organism evidence="2 3">
    <name type="scientific">Agrobacterium vitis</name>
    <name type="common">Rhizobium vitis</name>
    <dbReference type="NCBI Taxonomy" id="373"/>
    <lineage>
        <taxon>Bacteria</taxon>
        <taxon>Pseudomonadati</taxon>
        <taxon>Pseudomonadota</taxon>
        <taxon>Alphaproteobacteria</taxon>
        <taxon>Hyphomicrobiales</taxon>
        <taxon>Rhizobiaceae</taxon>
        <taxon>Rhizobium/Agrobacterium group</taxon>
        <taxon>Agrobacterium</taxon>
    </lineage>
</organism>
<dbReference type="Gene3D" id="3.40.50.10140">
    <property type="entry name" value="Toll/interleukin-1 receptor homology (TIR) domain"/>
    <property type="match status" value="1"/>
</dbReference>
<accession>A0A368P0A5</accession>
<keyword evidence="2" id="KW-0675">Receptor</keyword>
<sequence length="313" mass="35768">MAVTAFISYSHADTKHLERLHKHMAQLHRDGVFETWTDHVIVPGSNLDSEVFTALHASQVFIALVSPDYLASNYCYEKEFEEAQKLEAEGRLHIVPVIVEPCDWLSSPLKSRMALPKDGKPIPEWTNENVAYLNVIQGLRVVATSSCKKPLGPAGERDAADVRGRRLKIKQEFDTIQRRDFADEAFRVIRDYFKTSCEELNQAEDLRARFESMSDNSFTCTVVNRGYKGGRDAHITVHNSKGSRHHFGDINYSWQSHSESNTSNGHVRVDADEYNMFLSLNDFMNSEEKRYDAKQVADVLWLEFTNQAGIEYD</sequence>
<evidence type="ECO:0000313" key="3">
    <source>
        <dbReference type="Proteomes" id="UP000436911"/>
    </source>
</evidence>